<keyword evidence="2" id="KW-0472">Membrane</keyword>
<evidence type="ECO:0000256" key="2">
    <source>
        <dbReference type="SAM" id="Phobius"/>
    </source>
</evidence>
<dbReference type="Gene3D" id="1.10.530.10">
    <property type="match status" value="1"/>
</dbReference>
<evidence type="ECO:0000313" key="5">
    <source>
        <dbReference type="EMBL" id="NMK98489.1"/>
    </source>
</evidence>
<evidence type="ECO:0000313" key="8">
    <source>
        <dbReference type="Proteomes" id="UP000538955"/>
    </source>
</evidence>
<evidence type="ECO:0000259" key="3">
    <source>
        <dbReference type="SMART" id="SM00047"/>
    </source>
</evidence>
<evidence type="ECO:0000313" key="6">
    <source>
        <dbReference type="EMBL" id="TBW76561.1"/>
    </source>
</evidence>
<feature type="domain" description="Mannosyl-glycoprotein endo-beta-N-acetylglucosamidase-like" evidence="3">
    <location>
        <begin position="101"/>
        <end position="249"/>
    </location>
</feature>
<evidence type="ECO:0000256" key="1">
    <source>
        <dbReference type="ARBA" id="ARBA00006088"/>
    </source>
</evidence>
<comment type="caution">
    <text evidence="5">The sequence shown here is derived from an EMBL/GenBank/DDBJ whole genome shotgun (WGS) entry which is preliminary data.</text>
</comment>
<dbReference type="EMBL" id="JABBLX010000044">
    <property type="protein sequence ID" value="NMK98489.1"/>
    <property type="molecule type" value="Genomic_DNA"/>
</dbReference>
<keyword evidence="2" id="KW-0812">Transmembrane</keyword>
<proteinExistence type="inferred from homology"/>
<dbReference type="Proteomes" id="UP000291949">
    <property type="component" value="Unassembled WGS sequence"/>
</dbReference>
<evidence type="ECO:0000313" key="9">
    <source>
        <dbReference type="Proteomes" id="UP000550736"/>
    </source>
</evidence>
<keyword evidence="2" id="KW-1133">Transmembrane helix</keyword>
<dbReference type="RefSeq" id="WP_002432770.1">
    <property type="nucleotide sequence ID" value="NZ_AP014956.1"/>
</dbReference>
<keyword evidence="8" id="KW-1185">Reference proteome</keyword>
<protein>
    <submittedName>
        <fullName evidence="5">Autolysin</fullName>
    </submittedName>
</protein>
<dbReference type="Proteomes" id="UP000550736">
    <property type="component" value="Unassembled WGS sequence"/>
</dbReference>
<dbReference type="Pfam" id="PF01832">
    <property type="entry name" value="Glucosaminidase"/>
    <property type="match status" value="1"/>
</dbReference>
<dbReference type="InterPro" id="IPR002901">
    <property type="entry name" value="MGlyc_endo_b_GlcNAc-like_dom"/>
</dbReference>
<dbReference type="Proteomes" id="UP000538955">
    <property type="component" value="Unassembled WGS sequence"/>
</dbReference>
<evidence type="ECO:0000313" key="7">
    <source>
        <dbReference type="Proteomes" id="UP000291949"/>
    </source>
</evidence>
<reference evidence="6 7" key="1">
    <citation type="journal article" date="2019" name="Sci. Transl. Med.">
        <title>Quorum sensing between bacterial species on the skin protects against epidermal injury in atopic dermatitis.</title>
        <authorList>
            <person name="Williams M.R."/>
        </authorList>
    </citation>
    <scope>NUCLEOTIDE SEQUENCE [LARGE SCALE GENOMIC DNA]</scope>
    <source>
        <strain evidence="6 7">H8</strain>
    </source>
</reference>
<dbReference type="AlphaFoldDB" id="A0A7X9ZJ25"/>
<dbReference type="EMBL" id="SCHC01000002">
    <property type="protein sequence ID" value="TBW76561.1"/>
    <property type="molecule type" value="Genomic_DNA"/>
</dbReference>
<sequence length="257" mass="29705">MKNTRFRITTILIIAILVIFGILFLIFDTNLFKNDIKYTFNEAVERQIGEGTLNTKERDGKFVNAKEKDVEQAMSISHGDNPLKYMDISEKVPMSESEVNHILKGKGILEDQGHTFIKAQDKYEVNIIYLISHALVETGNGKSELAKGVKDGSHRYYNFYGIGAFDENAVHTGKSYAKQQSWTTPSKAIMGGASFVRNHYFENNQLNLYQMRWNPQNPGQHQYASDIKWVDNIADMMKKYYDNFGIKKENIRKKYYR</sequence>
<organism evidence="5 9">
    <name type="scientific">Staphylococcus capitis</name>
    <dbReference type="NCBI Taxonomy" id="29388"/>
    <lineage>
        <taxon>Bacteria</taxon>
        <taxon>Bacillati</taxon>
        <taxon>Bacillota</taxon>
        <taxon>Bacilli</taxon>
        <taxon>Bacillales</taxon>
        <taxon>Staphylococcaceae</taxon>
        <taxon>Staphylococcus</taxon>
    </lineage>
</organism>
<gene>
    <name evidence="6" type="ORF">EQ811_06735</name>
    <name evidence="5" type="ORF">HHM13_10495</name>
    <name evidence="4" type="ORF">HHM24_10565</name>
</gene>
<name>A0A7X9ZJ25_STACP</name>
<feature type="transmembrane region" description="Helical" evidence="2">
    <location>
        <begin position="6"/>
        <end position="27"/>
    </location>
</feature>
<evidence type="ECO:0000313" key="4">
    <source>
        <dbReference type="EMBL" id="NMK55159.1"/>
    </source>
</evidence>
<dbReference type="SMART" id="SM00047">
    <property type="entry name" value="LYZ2"/>
    <property type="match status" value="1"/>
</dbReference>
<dbReference type="EMBL" id="JABBMI010000080">
    <property type="protein sequence ID" value="NMK55159.1"/>
    <property type="molecule type" value="Genomic_DNA"/>
</dbReference>
<accession>A0A7X9ZJ25</accession>
<comment type="similarity">
    <text evidence="1">In the N-terminal section; belongs to the N-acetylmuramoyl-L-alanine amidase 2 family.</text>
</comment>
<reference evidence="8 9" key="2">
    <citation type="submission" date="2020-04" db="EMBL/GenBank/DDBJ databases">
        <title>The Epidemiology and Molecular Characteristics of Linezolid-Resistant Staphylococcus capitis in Huashan Hospital, Shanghai.</title>
        <authorList>
            <person name="Ding L."/>
            <person name="Li P."/>
            <person name="Yang Y."/>
            <person name="Lin D."/>
            <person name="Xu X."/>
        </authorList>
    </citation>
    <scope>NUCLEOTIDE SEQUENCE [LARGE SCALE GENOMIC DNA]</scope>
    <source>
        <strain evidence="5 9">12-86</strain>
        <strain evidence="4 8">17-84</strain>
    </source>
</reference>
<dbReference type="GO" id="GO:0004040">
    <property type="term" value="F:amidase activity"/>
    <property type="evidence" value="ECO:0007669"/>
    <property type="project" value="InterPro"/>
</dbReference>